<dbReference type="InterPro" id="IPR000683">
    <property type="entry name" value="Gfo/Idh/MocA-like_OxRdtase_N"/>
</dbReference>
<organism evidence="5 6">
    <name type="scientific">Psychrobacillus psychrodurans</name>
    <dbReference type="NCBI Taxonomy" id="126157"/>
    <lineage>
        <taxon>Bacteria</taxon>
        <taxon>Bacillati</taxon>
        <taxon>Bacillota</taxon>
        <taxon>Bacilli</taxon>
        <taxon>Bacillales</taxon>
        <taxon>Bacillaceae</taxon>
        <taxon>Psychrobacillus</taxon>
    </lineage>
</organism>
<dbReference type="SUPFAM" id="SSF51735">
    <property type="entry name" value="NAD(P)-binding Rossmann-fold domains"/>
    <property type="match status" value="1"/>
</dbReference>
<evidence type="ECO:0000256" key="1">
    <source>
        <dbReference type="ARBA" id="ARBA00010928"/>
    </source>
</evidence>
<dbReference type="InterPro" id="IPR055170">
    <property type="entry name" value="GFO_IDH_MocA-like_dom"/>
</dbReference>
<evidence type="ECO:0000313" key="5">
    <source>
        <dbReference type="EMBL" id="MCZ8532034.1"/>
    </source>
</evidence>
<dbReference type="AlphaFoldDB" id="A0A9X3R876"/>
<evidence type="ECO:0000313" key="6">
    <source>
        <dbReference type="Proteomes" id="UP001152172"/>
    </source>
</evidence>
<comment type="similarity">
    <text evidence="1">Belongs to the Gfo/Idh/MocA family.</text>
</comment>
<gene>
    <name evidence="5" type="ORF">M9R61_01575</name>
</gene>
<dbReference type="Pfam" id="PF22725">
    <property type="entry name" value="GFO_IDH_MocA_C3"/>
    <property type="match status" value="1"/>
</dbReference>
<evidence type="ECO:0000259" key="4">
    <source>
        <dbReference type="Pfam" id="PF22725"/>
    </source>
</evidence>
<evidence type="ECO:0000256" key="2">
    <source>
        <dbReference type="ARBA" id="ARBA00023002"/>
    </source>
</evidence>
<dbReference type="PANTHER" id="PTHR22604:SF105">
    <property type="entry name" value="TRANS-1,2-DIHYDROBENZENE-1,2-DIOL DEHYDROGENASE"/>
    <property type="match status" value="1"/>
</dbReference>
<keyword evidence="6" id="KW-1185">Reference proteome</keyword>
<comment type="caution">
    <text evidence="5">The sequence shown here is derived from an EMBL/GenBank/DDBJ whole genome shotgun (WGS) entry which is preliminary data.</text>
</comment>
<dbReference type="PANTHER" id="PTHR22604">
    <property type="entry name" value="OXIDOREDUCTASES"/>
    <property type="match status" value="1"/>
</dbReference>
<reference evidence="5" key="1">
    <citation type="submission" date="2022-05" db="EMBL/GenBank/DDBJ databases">
        <authorList>
            <person name="Colautti A."/>
            <person name="Iacumin L."/>
        </authorList>
    </citation>
    <scope>NUCLEOTIDE SEQUENCE</scope>
    <source>
        <strain evidence="5">DSM 30747</strain>
    </source>
</reference>
<accession>A0A9X3R876</accession>
<protein>
    <submittedName>
        <fullName evidence="5">Gfo/Idh/MocA family oxidoreductase</fullName>
    </submittedName>
</protein>
<dbReference type="SUPFAM" id="SSF55347">
    <property type="entry name" value="Glyceraldehyde-3-phosphate dehydrogenase-like, C-terminal domain"/>
    <property type="match status" value="1"/>
</dbReference>
<feature type="domain" description="GFO/IDH/MocA-like oxidoreductase" evidence="4">
    <location>
        <begin position="133"/>
        <end position="247"/>
    </location>
</feature>
<dbReference type="Gene3D" id="3.30.360.10">
    <property type="entry name" value="Dihydrodipicolinate Reductase, domain 2"/>
    <property type="match status" value="1"/>
</dbReference>
<dbReference type="InterPro" id="IPR050984">
    <property type="entry name" value="Gfo/Idh/MocA_domain"/>
</dbReference>
<dbReference type="Proteomes" id="UP001152172">
    <property type="component" value="Unassembled WGS sequence"/>
</dbReference>
<keyword evidence="2" id="KW-0560">Oxidoreductase</keyword>
<dbReference type="Gene3D" id="3.40.50.720">
    <property type="entry name" value="NAD(P)-binding Rossmann-like Domain"/>
    <property type="match status" value="1"/>
</dbReference>
<dbReference type="EMBL" id="JAMKBI010000001">
    <property type="protein sequence ID" value="MCZ8532034.1"/>
    <property type="molecule type" value="Genomic_DNA"/>
</dbReference>
<sequence>MKTLRWGIIGAANIAKQQVIPAIRQTPNNEVTAIASRSGKAESLAQQFHIPNIFQSYEALLESPDVDAVYIALPNSHHKQWALAAIQANKHVLCEKPIVLTTEDLTELQQAAKKHHVLLMEAFMYRFHPQIGKAKQLIAEGTIGELLTIRARFHFTMENWDDDIRLDPNLGGGVLNDIGCYPVNVLNYLIEETPNNIQALQGKTKNEIDTHIAVQLSYPSGILAQFDASFYGPMTQTIDIIGTAGTMQLPFAFRADQNNYDGIIHYHSNNETHTVKETGNAYIEQIKAFHQAIENKESPTYTDAQMLQQTETLERIAKAL</sequence>
<feature type="domain" description="Gfo/Idh/MocA-like oxidoreductase N-terminal" evidence="3">
    <location>
        <begin position="4"/>
        <end position="122"/>
    </location>
</feature>
<dbReference type="RefSeq" id="WP_269920705.1">
    <property type="nucleotide sequence ID" value="NZ_JAMKBI010000001.1"/>
</dbReference>
<evidence type="ECO:0000259" key="3">
    <source>
        <dbReference type="Pfam" id="PF01408"/>
    </source>
</evidence>
<name>A0A9X3R876_9BACI</name>
<proteinExistence type="inferred from homology"/>
<dbReference type="GO" id="GO:0000166">
    <property type="term" value="F:nucleotide binding"/>
    <property type="evidence" value="ECO:0007669"/>
    <property type="project" value="InterPro"/>
</dbReference>
<dbReference type="GO" id="GO:0016491">
    <property type="term" value="F:oxidoreductase activity"/>
    <property type="evidence" value="ECO:0007669"/>
    <property type="project" value="UniProtKB-KW"/>
</dbReference>
<dbReference type="InterPro" id="IPR036291">
    <property type="entry name" value="NAD(P)-bd_dom_sf"/>
</dbReference>
<dbReference type="Pfam" id="PF01408">
    <property type="entry name" value="GFO_IDH_MocA"/>
    <property type="match status" value="1"/>
</dbReference>